<dbReference type="Proteomes" id="UP000005239">
    <property type="component" value="Unassembled WGS sequence"/>
</dbReference>
<reference evidence="2" key="1">
    <citation type="journal article" date="2008" name="Nat. Genet.">
        <title>The Pristionchus pacificus genome provides a unique perspective on nematode lifestyle and parasitism.</title>
        <authorList>
            <person name="Dieterich C."/>
            <person name="Clifton S.W."/>
            <person name="Schuster L.N."/>
            <person name="Chinwalla A."/>
            <person name="Delehaunty K."/>
            <person name="Dinkelacker I."/>
            <person name="Fulton L."/>
            <person name="Fulton R."/>
            <person name="Godfrey J."/>
            <person name="Minx P."/>
            <person name="Mitreva M."/>
            <person name="Roeseler W."/>
            <person name="Tian H."/>
            <person name="Witte H."/>
            <person name="Yang S.P."/>
            <person name="Wilson R.K."/>
            <person name="Sommer R.J."/>
        </authorList>
    </citation>
    <scope>NUCLEOTIDE SEQUENCE [LARGE SCALE GENOMIC DNA]</scope>
    <source>
        <strain evidence="2">PS312</strain>
    </source>
</reference>
<reference evidence="1" key="2">
    <citation type="submission" date="2022-06" db="UniProtKB">
        <authorList>
            <consortium name="EnsemblMetazoa"/>
        </authorList>
    </citation>
    <scope>IDENTIFICATION</scope>
    <source>
        <strain evidence="1">PS312</strain>
    </source>
</reference>
<gene>
    <name evidence="1" type="primary">WBGene00282478</name>
</gene>
<accession>A0A8R1UYU5</accession>
<evidence type="ECO:0000313" key="1">
    <source>
        <dbReference type="EnsemblMetazoa" id="PPA44109.1"/>
    </source>
</evidence>
<dbReference type="AlphaFoldDB" id="A0A2A6CVP5"/>
<proteinExistence type="predicted"/>
<organism evidence="1 2">
    <name type="scientific">Pristionchus pacificus</name>
    <name type="common">Parasitic nematode worm</name>
    <dbReference type="NCBI Taxonomy" id="54126"/>
    <lineage>
        <taxon>Eukaryota</taxon>
        <taxon>Metazoa</taxon>
        <taxon>Ecdysozoa</taxon>
        <taxon>Nematoda</taxon>
        <taxon>Chromadorea</taxon>
        <taxon>Rhabditida</taxon>
        <taxon>Rhabditina</taxon>
        <taxon>Diplogasteromorpha</taxon>
        <taxon>Diplogasteroidea</taxon>
        <taxon>Neodiplogasteridae</taxon>
        <taxon>Pristionchus</taxon>
    </lineage>
</organism>
<name>A0A2A6CVP5_PRIPA</name>
<accession>A0A2A6CVP5</accession>
<dbReference type="EnsemblMetazoa" id="PPA44109.1">
    <property type="protein sequence ID" value="PPA44109.1"/>
    <property type="gene ID" value="WBGene00282478"/>
</dbReference>
<keyword evidence="2" id="KW-1185">Reference proteome</keyword>
<evidence type="ECO:0000313" key="2">
    <source>
        <dbReference type="Proteomes" id="UP000005239"/>
    </source>
</evidence>
<protein>
    <submittedName>
        <fullName evidence="1">Uncharacterized protein</fullName>
    </submittedName>
</protein>
<sequence length="63" mass="7463">MPNLERILENFKIKSGHFFGIMIQKIIESTTRKSVQIRLKQSANRHFTCKPTQFGVKLEKMRK</sequence>